<dbReference type="EMBL" id="LSKU01000001">
    <property type="protein sequence ID" value="KXG44119.1"/>
    <property type="molecule type" value="Genomic_DNA"/>
</dbReference>
<dbReference type="Proteomes" id="UP000070352">
    <property type="component" value="Unassembled WGS sequence"/>
</dbReference>
<dbReference type="InterPro" id="IPR001584">
    <property type="entry name" value="Integrase_cat-core"/>
</dbReference>
<dbReference type="RefSeq" id="WP_068725458.1">
    <property type="nucleotide sequence ID" value="NZ_LSKU01000001.1"/>
</dbReference>
<dbReference type="STRING" id="1413211.U473_08975"/>
<organism evidence="3 4">
    <name type="scientific">Tepidibacillus decaturensis</name>
    <dbReference type="NCBI Taxonomy" id="1413211"/>
    <lineage>
        <taxon>Bacteria</taxon>
        <taxon>Bacillati</taxon>
        <taxon>Bacillota</taxon>
        <taxon>Bacilli</taxon>
        <taxon>Bacillales</taxon>
        <taxon>Bacillaceae</taxon>
        <taxon>Tepidibacillus</taxon>
    </lineage>
</organism>
<protein>
    <recommendedName>
        <fullName evidence="2">Integrase catalytic domain-containing protein</fullName>
    </recommendedName>
</protein>
<dbReference type="NCBIfam" id="NF033546">
    <property type="entry name" value="transpos_IS21"/>
    <property type="match status" value="1"/>
</dbReference>
<dbReference type="InterPro" id="IPR012337">
    <property type="entry name" value="RNaseH-like_sf"/>
</dbReference>
<accession>A0A135L5A6</accession>
<evidence type="ECO:0000313" key="4">
    <source>
        <dbReference type="Proteomes" id="UP000070352"/>
    </source>
</evidence>
<proteinExistence type="predicted"/>
<gene>
    <name evidence="3" type="ORF">U473_08975</name>
</gene>
<dbReference type="PROSITE" id="PS50994">
    <property type="entry name" value="INTEGRASE"/>
    <property type="match status" value="1"/>
</dbReference>
<dbReference type="GO" id="GO:0015074">
    <property type="term" value="P:DNA integration"/>
    <property type="evidence" value="ECO:0007669"/>
    <property type="project" value="InterPro"/>
</dbReference>
<dbReference type="AlphaFoldDB" id="A0A135L5A6"/>
<comment type="caution">
    <text evidence="3">The sequence shown here is derived from an EMBL/GenBank/DDBJ whole genome shotgun (WGS) entry which is preliminary data.</text>
</comment>
<dbReference type="PANTHER" id="PTHR35004:SF7">
    <property type="entry name" value="INTEGRASE PROTEIN"/>
    <property type="match status" value="1"/>
</dbReference>
<reference evidence="3 4" key="1">
    <citation type="submission" date="2016-02" db="EMBL/GenBank/DDBJ databases">
        <title>Draft Genome for Tepidibacillus decaturensis nov. sp. Strain Z9, an Anaerobic, Moderately Thermophilic and Heterotrophic Bacterium from Deep Subsurface of the Illinois Basin, USA.</title>
        <authorList>
            <person name="Dong Y."/>
            <person name="Chang J.Y."/>
            <person name="Sanford R."/>
            <person name="Fouke B.W."/>
        </authorList>
    </citation>
    <scope>NUCLEOTIDE SEQUENCE [LARGE SCALE GENOMIC DNA]</scope>
    <source>
        <strain evidence="3 4">Z9</strain>
    </source>
</reference>
<dbReference type="InterPro" id="IPR036397">
    <property type="entry name" value="RNaseH_sf"/>
</dbReference>
<evidence type="ECO:0000313" key="3">
    <source>
        <dbReference type="EMBL" id="KXG44119.1"/>
    </source>
</evidence>
<feature type="coiled-coil region" evidence="1">
    <location>
        <begin position="260"/>
        <end position="287"/>
    </location>
</feature>
<dbReference type="PANTHER" id="PTHR35004">
    <property type="entry name" value="TRANSPOSASE RV3428C-RELATED"/>
    <property type="match status" value="1"/>
</dbReference>
<feature type="domain" description="Integrase catalytic" evidence="2">
    <location>
        <begin position="123"/>
        <end position="296"/>
    </location>
</feature>
<dbReference type="Gene3D" id="3.30.420.10">
    <property type="entry name" value="Ribonuclease H-like superfamily/Ribonuclease H"/>
    <property type="match status" value="1"/>
</dbReference>
<keyword evidence="1" id="KW-0175">Coiled coil</keyword>
<name>A0A135L5A6_9BACI</name>
<evidence type="ECO:0000256" key="1">
    <source>
        <dbReference type="SAM" id="Coils"/>
    </source>
</evidence>
<sequence>MLAMAQQNYIKHLREREDLAINSIAKQMNINWRTAKKYADKDDWNLDLKERKKRYPILGDYIEIIDTWLEEDLRKPKKQRHTQIRVYQRLVDEYGFTGGIRTVTAYVAKKKKELTKTTDKFIDLQHPGGEAQVDYGTAEVNHNQKLIQIKYLAMSFPYSNAAYIWLLPSENIESFLTGLQQLMQLVGGVPRKIWFDNLSAAVVKIENYRDRKTTEKFTQFAMHYGFQYEFCNAGKGHEKGNVENKVGYTRRNWMVPLPTLTTWEDINEQMKEKAEKYLQEIHYEKKQPIHVLFEEEKAKLLYLPNKPFDVYRLESSVLDKYGRVEFEGEKYPVARGRSNESVLLKIHWDYVEVMDQHYKILGEFMRPYSFKEHEIDWKAELYIRNQKQLLMLGFIHSYLQRYKSM</sequence>
<dbReference type="SUPFAM" id="SSF53098">
    <property type="entry name" value="Ribonuclease H-like"/>
    <property type="match status" value="1"/>
</dbReference>
<keyword evidence="4" id="KW-1185">Reference proteome</keyword>
<dbReference type="GO" id="GO:0003676">
    <property type="term" value="F:nucleic acid binding"/>
    <property type="evidence" value="ECO:0007669"/>
    <property type="project" value="InterPro"/>
</dbReference>
<evidence type="ECO:0000259" key="2">
    <source>
        <dbReference type="PROSITE" id="PS50994"/>
    </source>
</evidence>